<dbReference type="PANTHER" id="PTHR45628:SF7">
    <property type="entry name" value="VOLTAGE-DEPENDENT CALCIUM CHANNEL TYPE A SUBUNIT ALPHA-1"/>
    <property type="match status" value="1"/>
</dbReference>
<feature type="compositionally biased region" description="Acidic residues" evidence="18">
    <location>
        <begin position="744"/>
        <end position="753"/>
    </location>
</feature>
<dbReference type="SUPFAM" id="SSF81324">
    <property type="entry name" value="Voltage-gated potassium channels"/>
    <property type="match status" value="4"/>
</dbReference>
<comment type="similarity">
    <text evidence="16">Belongs to the calcium channel alpha-1 subunit (TC 1.A.1.11) family.</text>
</comment>
<dbReference type="InterPro" id="IPR050599">
    <property type="entry name" value="VDCC_alpha-1_subunit"/>
</dbReference>
<evidence type="ECO:0000256" key="15">
    <source>
        <dbReference type="ARBA" id="ARBA00023303"/>
    </source>
</evidence>
<feature type="compositionally biased region" description="Basic residues" evidence="18">
    <location>
        <begin position="1540"/>
        <end position="1554"/>
    </location>
</feature>
<proteinExistence type="inferred from homology"/>
<evidence type="ECO:0000256" key="9">
    <source>
        <dbReference type="ARBA" id="ARBA00022837"/>
    </source>
</evidence>
<evidence type="ECO:0000256" key="5">
    <source>
        <dbReference type="ARBA" id="ARBA00022673"/>
    </source>
</evidence>
<evidence type="ECO:0000256" key="13">
    <source>
        <dbReference type="ARBA" id="ARBA00023136"/>
    </source>
</evidence>
<evidence type="ECO:0000256" key="14">
    <source>
        <dbReference type="ARBA" id="ARBA00023180"/>
    </source>
</evidence>
<dbReference type="Pfam" id="PF08763">
    <property type="entry name" value="Ca_chan_IQ"/>
    <property type="match status" value="1"/>
</dbReference>
<evidence type="ECO:0000256" key="17">
    <source>
        <dbReference type="SAM" id="Coils"/>
    </source>
</evidence>
<feature type="compositionally biased region" description="Low complexity" evidence="18">
    <location>
        <begin position="719"/>
        <end position="730"/>
    </location>
</feature>
<dbReference type="Pfam" id="PF00520">
    <property type="entry name" value="Ion_trans"/>
    <property type="match status" value="4"/>
</dbReference>
<dbReference type="InterPro" id="IPR002048">
    <property type="entry name" value="EF_hand_dom"/>
</dbReference>
<feature type="transmembrane region" description="Helical" evidence="19">
    <location>
        <begin position="1104"/>
        <end position="1130"/>
    </location>
</feature>
<dbReference type="PRINTS" id="PR00167">
    <property type="entry name" value="CACHANNEL"/>
</dbReference>
<dbReference type="GeneID" id="115268722"/>
<dbReference type="Gene3D" id="1.10.238.10">
    <property type="entry name" value="EF-hand"/>
    <property type="match status" value="1"/>
</dbReference>
<feature type="region of interest" description="Disordered" evidence="18">
    <location>
        <begin position="383"/>
        <end position="405"/>
    </location>
</feature>
<dbReference type="Proteomes" id="UP000069940">
    <property type="component" value="Unassembled WGS sequence"/>
</dbReference>
<dbReference type="InterPro" id="IPR014873">
    <property type="entry name" value="VDCC_a1su_IQ"/>
</dbReference>
<keyword evidence="14" id="KW-0325">Glycoprotein</keyword>
<feature type="region of interest" description="Disordered" evidence="18">
    <location>
        <begin position="1736"/>
        <end position="1768"/>
    </location>
</feature>
<keyword evidence="9 16" id="KW-0106">Calcium</keyword>
<keyword evidence="2" id="KW-0813">Transport</keyword>
<dbReference type="SMART" id="SM01062">
    <property type="entry name" value="Ca_chan_IQ"/>
    <property type="match status" value="1"/>
</dbReference>
<reference evidence="22" key="1">
    <citation type="journal article" date="2015" name="Proc. Natl. Acad. Sci. U.S.A.">
        <title>Genome sequence of the Asian Tiger mosquito, Aedes albopictus, reveals insights into its biology, genetics, and evolution.</title>
        <authorList>
            <person name="Chen X.G."/>
            <person name="Jiang X."/>
            <person name="Gu J."/>
            <person name="Xu M."/>
            <person name="Wu Y."/>
            <person name="Deng Y."/>
            <person name="Zhang C."/>
            <person name="Bonizzoni M."/>
            <person name="Dermauw W."/>
            <person name="Vontas J."/>
            <person name="Armbruster P."/>
            <person name="Huang X."/>
            <person name="Yang Y."/>
            <person name="Zhang H."/>
            <person name="He W."/>
            <person name="Peng H."/>
            <person name="Liu Y."/>
            <person name="Wu K."/>
            <person name="Chen J."/>
            <person name="Lirakis M."/>
            <person name="Topalis P."/>
            <person name="Van Leeuwen T."/>
            <person name="Hall A.B."/>
            <person name="Jiang X."/>
            <person name="Thorpe C."/>
            <person name="Mueller R.L."/>
            <person name="Sun C."/>
            <person name="Waterhouse R.M."/>
            <person name="Yan G."/>
            <person name="Tu Z.J."/>
            <person name="Fang X."/>
            <person name="James A.A."/>
        </authorList>
    </citation>
    <scope>NUCLEOTIDE SEQUENCE [LARGE SCALE GENOMIC DNA]</scope>
    <source>
        <strain evidence="22">Foshan</strain>
    </source>
</reference>
<protein>
    <recommendedName>
        <fullName evidence="20">EF-hand domain-containing protein</fullName>
    </recommendedName>
</protein>
<evidence type="ECO:0000256" key="1">
    <source>
        <dbReference type="ARBA" id="ARBA00004141"/>
    </source>
</evidence>
<feature type="compositionally biased region" description="Basic residues" evidence="18">
    <location>
        <begin position="1593"/>
        <end position="1606"/>
    </location>
</feature>
<feature type="transmembrane region" description="Helical" evidence="19">
    <location>
        <begin position="106"/>
        <end position="127"/>
    </location>
</feature>
<dbReference type="Gene3D" id="6.10.250.2500">
    <property type="match status" value="1"/>
</dbReference>
<evidence type="ECO:0000256" key="19">
    <source>
        <dbReference type="SAM" id="Phobius"/>
    </source>
</evidence>
<feature type="transmembrane region" description="Helical" evidence="19">
    <location>
        <begin position="482"/>
        <end position="500"/>
    </location>
</feature>
<feature type="region of interest" description="Disordered" evidence="18">
    <location>
        <begin position="1846"/>
        <end position="1877"/>
    </location>
</feature>
<dbReference type="InterPro" id="IPR002077">
    <property type="entry name" value="VDCCAlpha1"/>
</dbReference>
<keyword evidence="8" id="KW-0677">Repeat</keyword>
<reference evidence="21" key="2">
    <citation type="submission" date="2025-05" db="UniProtKB">
        <authorList>
            <consortium name="EnsemblMetazoa"/>
        </authorList>
    </citation>
    <scope>IDENTIFICATION</scope>
    <source>
        <strain evidence="21">Foshan</strain>
    </source>
</reference>
<keyword evidence="11 19" id="KW-1133">Transmembrane helix</keyword>
<feature type="compositionally biased region" description="Basic residues" evidence="18">
    <location>
        <begin position="1630"/>
        <end position="1643"/>
    </location>
</feature>
<keyword evidence="12" id="KW-0406">Ion transport</keyword>
<evidence type="ECO:0000256" key="4">
    <source>
        <dbReference type="ARBA" id="ARBA00022568"/>
    </source>
</evidence>
<evidence type="ECO:0000256" key="12">
    <source>
        <dbReference type="ARBA" id="ARBA00023065"/>
    </source>
</evidence>
<feature type="compositionally biased region" description="Low complexity" evidence="18">
    <location>
        <begin position="1608"/>
        <end position="1621"/>
    </location>
</feature>
<keyword evidence="17" id="KW-0175">Coiled coil</keyword>
<dbReference type="Gene3D" id="1.10.287.70">
    <property type="match status" value="4"/>
</dbReference>
<feature type="coiled-coil region" evidence="17">
    <location>
        <begin position="680"/>
        <end position="711"/>
    </location>
</feature>
<keyword evidence="13 19" id="KW-0472">Membrane</keyword>
<feature type="transmembrane region" description="Helical" evidence="19">
    <location>
        <begin position="1034"/>
        <end position="1059"/>
    </location>
</feature>
<feature type="compositionally biased region" description="Basic and acidic residues" evidence="18">
    <location>
        <begin position="1755"/>
        <end position="1768"/>
    </location>
</feature>
<evidence type="ECO:0000256" key="2">
    <source>
        <dbReference type="ARBA" id="ARBA00022448"/>
    </source>
</evidence>
<dbReference type="PANTHER" id="PTHR45628">
    <property type="entry name" value="VOLTAGE-DEPENDENT CALCIUM CHANNEL TYPE A SUBUNIT ALPHA-1"/>
    <property type="match status" value="1"/>
</dbReference>
<feature type="region of interest" description="Disordered" evidence="18">
    <location>
        <begin position="714"/>
        <end position="756"/>
    </location>
</feature>
<feature type="transmembrane region" description="Helical" evidence="19">
    <location>
        <begin position="920"/>
        <end position="942"/>
    </location>
</feature>
<dbReference type="PROSITE" id="PS50222">
    <property type="entry name" value="EF_HAND_2"/>
    <property type="match status" value="1"/>
</dbReference>
<keyword evidence="22" id="KW-1185">Reference proteome</keyword>
<dbReference type="InterPro" id="IPR005821">
    <property type="entry name" value="Ion_trans_dom"/>
</dbReference>
<evidence type="ECO:0000256" key="7">
    <source>
        <dbReference type="ARBA" id="ARBA00022723"/>
    </source>
</evidence>
<feature type="transmembrane region" description="Helical" evidence="19">
    <location>
        <begin position="42"/>
        <end position="59"/>
    </location>
</feature>
<feature type="transmembrane region" description="Helical" evidence="19">
    <location>
        <begin position="292"/>
        <end position="314"/>
    </location>
</feature>
<feature type="transmembrane region" description="Helical" evidence="19">
    <location>
        <begin position="1236"/>
        <end position="1259"/>
    </location>
</feature>
<dbReference type="EnsemblMetazoa" id="AALFPA23_024231.R36143">
    <property type="protein sequence ID" value="AALFPA23_024231.P36143"/>
    <property type="gene ID" value="AALFPA23_024231"/>
</dbReference>
<evidence type="ECO:0000256" key="11">
    <source>
        <dbReference type="ARBA" id="ARBA00022989"/>
    </source>
</evidence>
<feature type="transmembrane region" description="Helical" evidence="19">
    <location>
        <begin position="577"/>
        <end position="599"/>
    </location>
</feature>
<organism evidence="21 22">
    <name type="scientific">Aedes albopictus</name>
    <name type="common">Asian tiger mosquito</name>
    <name type="synonym">Stegomyia albopicta</name>
    <dbReference type="NCBI Taxonomy" id="7160"/>
    <lineage>
        <taxon>Eukaryota</taxon>
        <taxon>Metazoa</taxon>
        <taxon>Ecdysozoa</taxon>
        <taxon>Arthropoda</taxon>
        <taxon>Hexapoda</taxon>
        <taxon>Insecta</taxon>
        <taxon>Pterygota</taxon>
        <taxon>Neoptera</taxon>
        <taxon>Endopterygota</taxon>
        <taxon>Diptera</taxon>
        <taxon>Nematocera</taxon>
        <taxon>Culicoidea</taxon>
        <taxon>Culicidae</taxon>
        <taxon>Culicinae</taxon>
        <taxon>Aedini</taxon>
        <taxon>Aedes</taxon>
        <taxon>Stegomyia</taxon>
    </lineage>
</organism>
<dbReference type="RefSeq" id="XP_029732763.2">
    <property type="nucleotide sequence ID" value="XM_029876903.2"/>
</dbReference>
<dbReference type="InterPro" id="IPR031649">
    <property type="entry name" value="GPHH_dom"/>
</dbReference>
<keyword evidence="10 16" id="KW-0851">Voltage-gated channel</keyword>
<feature type="transmembrane region" description="Helical" evidence="19">
    <location>
        <begin position="452"/>
        <end position="470"/>
    </location>
</feature>
<keyword evidence="7" id="KW-0479">Metal-binding</keyword>
<evidence type="ECO:0000256" key="16">
    <source>
        <dbReference type="RuleBase" id="RU003808"/>
    </source>
</evidence>
<keyword evidence="5 16" id="KW-0107">Calcium channel</keyword>
<accession>A0ABM2A413</accession>
<feature type="region of interest" description="Disordered" evidence="18">
    <location>
        <begin position="1527"/>
        <end position="1690"/>
    </location>
</feature>
<evidence type="ECO:0000313" key="21">
    <source>
        <dbReference type="EnsemblMetazoa" id="AALFPA23_024231.P36143"/>
    </source>
</evidence>
<dbReference type="InterPro" id="IPR027359">
    <property type="entry name" value="Volt_channel_dom_sf"/>
</dbReference>
<feature type="domain" description="EF-hand" evidence="20">
    <location>
        <begin position="1364"/>
        <end position="1399"/>
    </location>
</feature>
<dbReference type="Pfam" id="PF16905">
    <property type="entry name" value="GPHH"/>
    <property type="match status" value="1"/>
</dbReference>
<keyword evidence="3" id="KW-0597">Phosphoprotein</keyword>
<keyword evidence="6 19" id="KW-0812">Transmembrane</keyword>
<evidence type="ECO:0000256" key="18">
    <source>
        <dbReference type="SAM" id="MobiDB-lite"/>
    </source>
</evidence>
<feature type="transmembrane region" description="Helical" evidence="19">
    <location>
        <begin position="80"/>
        <end position="100"/>
    </location>
</feature>
<feature type="transmembrane region" description="Helical" evidence="19">
    <location>
        <begin position="1324"/>
        <end position="1348"/>
    </location>
</feature>
<comment type="subcellular location">
    <subcellularLocation>
        <location evidence="1 16">Membrane</location>
        <topology evidence="1 16">Multi-pass membrane protein</topology>
    </subcellularLocation>
</comment>
<feature type="transmembrane region" description="Helical" evidence="19">
    <location>
        <begin position="784"/>
        <end position="803"/>
    </location>
</feature>
<feature type="transmembrane region" description="Helical" evidence="19">
    <location>
        <begin position="853"/>
        <end position="871"/>
    </location>
</feature>
<evidence type="ECO:0000256" key="3">
    <source>
        <dbReference type="ARBA" id="ARBA00022553"/>
    </source>
</evidence>
<evidence type="ECO:0000259" key="20">
    <source>
        <dbReference type="PROSITE" id="PS50222"/>
    </source>
</evidence>
<feature type="transmembrane region" description="Helical" evidence="19">
    <location>
        <begin position="171"/>
        <end position="193"/>
    </location>
</feature>
<sequence length="1877" mass="216041">MGGPSSQGGQPPSGGGPTSLFILSEDNIIRKYTRFIIEWPPFEYAVLLTIIANCVVLALEEHLPHGDKTLLAQKLEKTEAYFLGIFCVEASLKILALGFVMHKHSYLRNIWNIMDFFVVVTGFITLFPQEGPEVDLRTLRAIRVLRPLKLVSGIPSLQVVLKSIIKAMAPLLQIGLLVLFAIVIFAIIGLEFYSGALHRSCYSLEDISQIVKEGEFPTPCNADNDTIAPTGAYVCNSSDSMCVEQWEGPNFGITSFDNIGFAMLTVFQCITMEGWTAILYWTNDALGSTFNWIYFVPLIVLGSFFMLNLVLGVLSGEFAKEREKVENRQEFLKLRRQQQLEKELNGYVEWICKAEEVILAEERTTEEEKMHIMEARRRAAAKRKKLRNLGKSKSTDTEEDDPDDDCGDDVYVTKRKKGYLKSKVKTQGKCIGFWRAEKRFRFWIRHTVKTQWFYWFVIVLVFFNTVCVAVEHYGQPNWLTQFLYYAEYVFLGLFMMEMWIKMYALGPRIYFESSFNRFDCVVISGSIFEVVWSEVKGGSFGLSVLRALRLLRIFKVTKYWSSLRNLVISLLNSMRSIISLLFLLFLFILIFALLGMQLFGGQFNLPDGTPPTNFNTFPIALLTVFQILTGEDWNEVMYQGIESQGGHKKGMIYSLYFIILVLFGNYTLLNVFLAIAVDNLANAQELTAAEEEQMEENKEKQQMELDKEMGALHLQTDGSPPRVEVSSPSPTRGNGSKANKKEEDKEEDDDDIPDGPKPMLPYSSMFVLSPTNPIRCAAHWVVNLRYFDFFIMVVISLSSIALAAEDPVEEDSPRNKILNFFDYAFTGVFTIEMLLKIVDLGVILHPGSYLREFWNIMDAVVVICAAVSFGFDMTGSSAGQNLSTIKSLRVLRVLRPLKTIKRVPKLKAVFDCVVNSLKNVINILIVYILFQFIFAVIAVQLFNGKFFYCTDDSKHTSEECKGSFFVYDGTDQLPRREVREWKTQSFHYDNVATAMLTLFAVQTGEGWPQVLQNSMAATYEDKGPIQNFRIEMSIFYIVYFIVFPFFFVNIFVALIIITFQEQGEAELQDGEIDKNQKSCIDFTIGARPLERYMPNKRNSFKYKVWRIVVSTPFEYFIMMLIVFNTLLLMMKFHEAPPTLIDILSFMNLVFTFFFLLETIMKLIAFGCKNFFKDPWNIFDFITVIGSIIDALVLELGENSFNVGFLRLFRAARLIKLLRQGYTIRILLWTFVQSFKALPYVCLLIAMLFFIYAIIGMQVFGNIELEPESAITRHNNFRSFVQGLMLLFRCATGESWPNIMLACLKGRPCDPRAGKSNETCGSTLAYAYFVSFIFFCSFLMLNLFVAVIMDNFDYLTRDSSILGAHHLDEFVRIWAEYDPNATGKIHYTEMYDMLKNMDPPLGFGNKCPNRLAYKKLIRMNMPLDAEGKVGFTTTLFALIRENLNIKMRTAEEMDQADQELRQTISHIWPLQAKKLLDLLVPRKDELNTGKLTVGKIYAGLLILESWRNTKFGQIESDLPELQDVSRQPSLESLTGGDGHLHPGHAYHNGHRRSPSLRRESPLVRTPSPRRRHHDVGFSDTVSNVVEIQKEEHKRGRHHFGYAHRHNRGSWSASTSPARSPSPNRFDVHSSAQHRSRKDRSKNHPAHQTYDTTILCERSRSPSPASLLQELRDRDPTRRKYRNGMGPPGHVQHSYPVLVARRQGQGRRLPPTPCKPSTLQLKQTNINFPKLNASPTHTLHSTHTTPHSIHSLPPTREFLRERDRERDRERERDLYYRERDRERDRERYRSSREREARDYGPLHYEFRDRERELYEREIEREFEREYERMEHQMPLSYEQALAMGRTGGRVLPSPILNGYKPKGGLHSSRHSDSDDEDWC</sequence>
<name>A0ABM2A413_AEDAL</name>
<keyword evidence="4 16" id="KW-0109">Calcium transport</keyword>
<evidence type="ECO:0000256" key="8">
    <source>
        <dbReference type="ARBA" id="ARBA00022737"/>
    </source>
</evidence>
<feature type="transmembrane region" description="Helical" evidence="19">
    <location>
        <begin position="823"/>
        <end position="844"/>
    </location>
</feature>
<evidence type="ECO:0000256" key="10">
    <source>
        <dbReference type="ARBA" id="ARBA00022882"/>
    </source>
</evidence>
<feature type="transmembrane region" description="Helical" evidence="19">
    <location>
        <begin position="1142"/>
        <end position="1165"/>
    </location>
</feature>
<dbReference type="Gene3D" id="1.20.120.350">
    <property type="entry name" value="Voltage-gated potassium channels. Chain C"/>
    <property type="match status" value="4"/>
</dbReference>
<keyword evidence="15" id="KW-0407">Ion channel</keyword>
<feature type="compositionally biased region" description="Low complexity" evidence="18">
    <location>
        <begin position="1736"/>
        <end position="1754"/>
    </location>
</feature>
<feature type="transmembrane region" description="Helical" evidence="19">
    <location>
        <begin position="259"/>
        <end position="280"/>
    </location>
</feature>
<feature type="transmembrane region" description="Helical" evidence="19">
    <location>
        <begin position="653"/>
        <end position="677"/>
    </location>
</feature>
<evidence type="ECO:0000313" key="22">
    <source>
        <dbReference type="Proteomes" id="UP000069940"/>
    </source>
</evidence>
<evidence type="ECO:0000256" key="6">
    <source>
        <dbReference type="ARBA" id="ARBA00022692"/>
    </source>
</evidence>